<protein>
    <submittedName>
        <fullName evidence="3">SCP-like protein</fullName>
    </submittedName>
</protein>
<evidence type="ECO:0000313" key="3">
    <source>
        <dbReference type="EMBL" id="EPB65169.1"/>
    </source>
</evidence>
<dbReference type="InterPro" id="IPR035940">
    <property type="entry name" value="CAP_sf"/>
</dbReference>
<feature type="compositionally biased region" description="Polar residues" evidence="1">
    <location>
        <begin position="40"/>
        <end position="50"/>
    </location>
</feature>
<feature type="domain" description="SCP" evidence="2">
    <location>
        <begin position="1"/>
        <end position="104"/>
    </location>
</feature>
<feature type="region of interest" description="Disordered" evidence="1">
    <location>
        <begin position="1"/>
        <end position="20"/>
    </location>
</feature>
<evidence type="ECO:0000259" key="2">
    <source>
        <dbReference type="SMART" id="SM00198"/>
    </source>
</evidence>
<evidence type="ECO:0000256" key="1">
    <source>
        <dbReference type="SAM" id="MobiDB-lite"/>
    </source>
</evidence>
<dbReference type="InterPro" id="IPR014044">
    <property type="entry name" value="CAP_dom"/>
</dbReference>
<dbReference type="CDD" id="cd05380">
    <property type="entry name" value="CAP_euk"/>
    <property type="match status" value="1"/>
</dbReference>
<name>A0A0D6L3H0_9BILA</name>
<dbReference type="SMART" id="SM00198">
    <property type="entry name" value="SCP"/>
    <property type="match status" value="1"/>
</dbReference>
<gene>
    <name evidence="3" type="ORF">ANCCEY_15768</name>
</gene>
<feature type="non-terminal residue" evidence="3">
    <location>
        <position position="104"/>
    </location>
</feature>
<dbReference type="Pfam" id="PF00188">
    <property type="entry name" value="CAP"/>
    <property type="match status" value="1"/>
</dbReference>
<dbReference type="Gene3D" id="3.40.33.10">
    <property type="entry name" value="CAP"/>
    <property type="match status" value="2"/>
</dbReference>
<reference evidence="3 4" key="1">
    <citation type="submission" date="2013-05" db="EMBL/GenBank/DDBJ databases">
        <title>Draft genome of the parasitic nematode Anyclostoma ceylanicum.</title>
        <authorList>
            <person name="Mitreva M."/>
        </authorList>
    </citation>
    <scope>NUCLEOTIDE SEQUENCE [LARGE SCALE GENOMIC DNA]</scope>
</reference>
<feature type="region of interest" description="Disordered" evidence="1">
    <location>
        <begin position="40"/>
        <end position="64"/>
    </location>
</feature>
<feature type="non-terminal residue" evidence="3">
    <location>
        <position position="1"/>
    </location>
</feature>
<proteinExistence type="predicted"/>
<keyword evidence="4" id="KW-1185">Reference proteome</keyword>
<evidence type="ECO:0000313" key="4">
    <source>
        <dbReference type="Proteomes" id="UP000054495"/>
    </source>
</evidence>
<dbReference type="Proteomes" id="UP000054495">
    <property type="component" value="Unassembled WGS sequence"/>
</dbReference>
<accession>A0A0D6L3H0</accession>
<sequence length="104" mass="11163">SSLASGHEPNKDGSMAPPATNMEKMVYDCSVEASAQRSANTCTGQLSDPSTRPGLKENPNNIYDMSLSPEEAAEQMAWHNNVRLGCAVKKCSGFYFVVCQYGPG</sequence>
<dbReference type="SUPFAM" id="SSF55797">
    <property type="entry name" value="PR-1-like"/>
    <property type="match status" value="1"/>
</dbReference>
<dbReference type="AlphaFoldDB" id="A0A0D6L3H0"/>
<dbReference type="EMBL" id="KE130645">
    <property type="protein sequence ID" value="EPB65169.1"/>
    <property type="molecule type" value="Genomic_DNA"/>
</dbReference>
<organism evidence="3 4">
    <name type="scientific">Ancylostoma ceylanicum</name>
    <dbReference type="NCBI Taxonomy" id="53326"/>
    <lineage>
        <taxon>Eukaryota</taxon>
        <taxon>Metazoa</taxon>
        <taxon>Ecdysozoa</taxon>
        <taxon>Nematoda</taxon>
        <taxon>Chromadorea</taxon>
        <taxon>Rhabditida</taxon>
        <taxon>Rhabditina</taxon>
        <taxon>Rhabditomorpha</taxon>
        <taxon>Strongyloidea</taxon>
        <taxon>Ancylostomatidae</taxon>
        <taxon>Ancylostomatinae</taxon>
        <taxon>Ancylostoma</taxon>
    </lineage>
</organism>